<protein>
    <submittedName>
        <fullName evidence="2">Uroporphyrinogen-III synthase</fullName>
    </submittedName>
</protein>
<dbReference type="Proteomes" id="UP000253951">
    <property type="component" value="Chromosome"/>
</dbReference>
<name>A0A345HAZ7_9FLAO</name>
<dbReference type="Gene3D" id="3.40.50.10090">
    <property type="match status" value="2"/>
</dbReference>
<dbReference type="KEGG" id="fat:DVK85_05715"/>
<evidence type="ECO:0000259" key="1">
    <source>
        <dbReference type="Pfam" id="PF02602"/>
    </source>
</evidence>
<sequence length="223" mass="24951">MERCARILATKKLQPNQRQYLLNAELSVTEADFIGISHKQFEVNNIKGNLIFTSQNGFKAFLEKKKSENFKDRNIFCVGQKTRDVIVSNGYNVIAFSDYAEELATTIINNYNKESFTFLSGSMRRDTLPEALKAAGIVLNEIEVYKTVLTPHKITSGADGILFFSPSGVTSYLKENSITNEACFCIGTTTAQALNGITENIIVANKPSIENVIIQCINYYKNY</sequence>
<dbReference type="CDD" id="cd06578">
    <property type="entry name" value="HemD"/>
    <property type="match status" value="1"/>
</dbReference>
<dbReference type="GO" id="GO:0004852">
    <property type="term" value="F:uroporphyrinogen-III synthase activity"/>
    <property type="evidence" value="ECO:0007669"/>
    <property type="project" value="InterPro"/>
</dbReference>
<dbReference type="InterPro" id="IPR039793">
    <property type="entry name" value="UROS/Hem4"/>
</dbReference>
<dbReference type="SUPFAM" id="SSF69618">
    <property type="entry name" value="HemD-like"/>
    <property type="match status" value="1"/>
</dbReference>
<dbReference type="OrthoDB" id="1523900at2"/>
<dbReference type="RefSeq" id="WP_114677516.1">
    <property type="nucleotide sequence ID" value="NZ_CP031188.1"/>
</dbReference>
<accession>A0A345HAZ7</accession>
<evidence type="ECO:0000313" key="3">
    <source>
        <dbReference type="Proteomes" id="UP000253951"/>
    </source>
</evidence>
<evidence type="ECO:0000313" key="2">
    <source>
        <dbReference type="EMBL" id="AXG73757.1"/>
    </source>
</evidence>
<dbReference type="GO" id="GO:0005829">
    <property type="term" value="C:cytosol"/>
    <property type="evidence" value="ECO:0007669"/>
    <property type="project" value="TreeGrafter"/>
</dbReference>
<dbReference type="PANTHER" id="PTHR12390">
    <property type="entry name" value="UROPORPHYRINOGEN III SYNTHASE"/>
    <property type="match status" value="1"/>
</dbReference>
<dbReference type="PANTHER" id="PTHR12390:SF0">
    <property type="entry name" value="UROPORPHYRINOGEN-III SYNTHASE"/>
    <property type="match status" value="1"/>
</dbReference>
<keyword evidence="3" id="KW-1185">Reference proteome</keyword>
<dbReference type="AlphaFoldDB" id="A0A345HAZ7"/>
<feature type="domain" description="Tetrapyrrole biosynthesis uroporphyrinogen III synthase" evidence="1">
    <location>
        <begin position="50"/>
        <end position="212"/>
    </location>
</feature>
<organism evidence="2 3">
    <name type="scientific">Flavobacterium arcticum</name>
    <dbReference type="NCBI Taxonomy" id="1784713"/>
    <lineage>
        <taxon>Bacteria</taxon>
        <taxon>Pseudomonadati</taxon>
        <taxon>Bacteroidota</taxon>
        <taxon>Flavobacteriia</taxon>
        <taxon>Flavobacteriales</taxon>
        <taxon>Flavobacteriaceae</taxon>
        <taxon>Flavobacterium</taxon>
    </lineage>
</organism>
<reference evidence="2 3" key="1">
    <citation type="submission" date="2018-07" db="EMBL/GenBank/DDBJ databases">
        <title>Complete genome sequence of Flavobacterium arcticum type strain SM1502T.</title>
        <authorList>
            <person name="Li Y."/>
            <person name="Li D.-D."/>
        </authorList>
    </citation>
    <scope>NUCLEOTIDE SEQUENCE [LARGE SCALE GENOMIC DNA]</scope>
    <source>
        <strain evidence="2 3">SM1502</strain>
    </source>
</reference>
<dbReference type="EMBL" id="CP031188">
    <property type="protein sequence ID" value="AXG73757.1"/>
    <property type="molecule type" value="Genomic_DNA"/>
</dbReference>
<dbReference type="Pfam" id="PF02602">
    <property type="entry name" value="HEM4"/>
    <property type="match status" value="1"/>
</dbReference>
<dbReference type="GO" id="GO:0006780">
    <property type="term" value="P:uroporphyrinogen III biosynthetic process"/>
    <property type="evidence" value="ECO:0007669"/>
    <property type="project" value="InterPro"/>
</dbReference>
<dbReference type="InterPro" id="IPR036108">
    <property type="entry name" value="4pyrrol_syn_uPrphyn_synt_sf"/>
</dbReference>
<dbReference type="InterPro" id="IPR003754">
    <property type="entry name" value="4pyrrol_synth_uPrphyn_synth"/>
</dbReference>
<proteinExistence type="predicted"/>
<gene>
    <name evidence="2" type="ORF">DVK85_05715</name>
</gene>